<evidence type="ECO:0000313" key="1">
    <source>
        <dbReference type="EMBL" id="KHJ95898.1"/>
    </source>
</evidence>
<dbReference type="OrthoDB" id="10531378at2759"/>
<name>A0A0B1TEA3_OESDE</name>
<sequence length="60" mass="6686">MAIVSLASCSPLECLMEAPLHEEGTTQVDLGVTQRYDSRGDRPHTHQPKMCDIETCAWIL</sequence>
<dbReference type="Proteomes" id="UP000053660">
    <property type="component" value="Unassembled WGS sequence"/>
</dbReference>
<proteinExistence type="predicted"/>
<evidence type="ECO:0000313" key="2">
    <source>
        <dbReference type="Proteomes" id="UP000053660"/>
    </source>
</evidence>
<organism evidence="1 2">
    <name type="scientific">Oesophagostomum dentatum</name>
    <name type="common">Nodular worm</name>
    <dbReference type="NCBI Taxonomy" id="61180"/>
    <lineage>
        <taxon>Eukaryota</taxon>
        <taxon>Metazoa</taxon>
        <taxon>Ecdysozoa</taxon>
        <taxon>Nematoda</taxon>
        <taxon>Chromadorea</taxon>
        <taxon>Rhabditida</taxon>
        <taxon>Rhabditina</taxon>
        <taxon>Rhabditomorpha</taxon>
        <taxon>Strongyloidea</taxon>
        <taxon>Strongylidae</taxon>
        <taxon>Oesophagostomum</taxon>
    </lineage>
</organism>
<dbReference type="AlphaFoldDB" id="A0A0B1TEA3"/>
<protein>
    <submittedName>
        <fullName evidence="1">Uncharacterized protein</fullName>
    </submittedName>
</protein>
<keyword evidence="2" id="KW-1185">Reference proteome</keyword>
<gene>
    <name evidence="1" type="ORF">OESDEN_04150</name>
</gene>
<accession>A0A0B1TEA3</accession>
<dbReference type="EMBL" id="KN549815">
    <property type="protein sequence ID" value="KHJ95898.1"/>
    <property type="molecule type" value="Genomic_DNA"/>
</dbReference>
<reference evidence="1 2" key="1">
    <citation type="submission" date="2014-03" db="EMBL/GenBank/DDBJ databases">
        <title>Draft genome of the hookworm Oesophagostomum dentatum.</title>
        <authorList>
            <person name="Mitreva M."/>
        </authorList>
    </citation>
    <scope>NUCLEOTIDE SEQUENCE [LARGE SCALE GENOMIC DNA]</scope>
    <source>
        <strain evidence="1 2">OD-Hann</strain>
    </source>
</reference>